<dbReference type="Proteomes" id="UP001610444">
    <property type="component" value="Unassembled WGS sequence"/>
</dbReference>
<dbReference type="Pfam" id="PF02982">
    <property type="entry name" value="Scytalone_dh"/>
    <property type="match status" value="1"/>
</dbReference>
<feature type="domain" description="Scytalone dehydratase-like" evidence="3">
    <location>
        <begin position="7"/>
        <end position="154"/>
    </location>
</feature>
<dbReference type="InterPro" id="IPR049884">
    <property type="entry name" value="Scytalone_dh"/>
</dbReference>
<evidence type="ECO:0000256" key="1">
    <source>
        <dbReference type="ARBA" id="ARBA00008584"/>
    </source>
</evidence>
<name>A0ABR4JP86_9EURO</name>
<protein>
    <submittedName>
        <fullName evidence="4">Scytalone dehydratase</fullName>
    </submittedName>
</protein>
<comment type="caution">
    <text evidence="4">The sequence shown here is derived from an EMBL/GenBank/DDBJ whole genome shotgun (WGS) entry which is preliminary data.</text>
</comment>
<sequence length="156" mass="17259">MSAAPLLQCQNILYDWAESIDTKSWPLLRSLFAPEVSIDYGALGGVKVTSGPPNIFIEWVSNPERLGNPNITTQHFIGACRWAELSETRWRAHFQIRAAHWRPSAKDVGATTLNANGYGLNTMEFELSEGGAWRIVLLTVGARWIEGDIGAVFKGD</sequence>
<evidence type="ECO:0000259" key="3">
    <source>
        <dbReference type="Pfam" id="PF02982"/>
    </source>
</evidence>
<accession>A0ABR4JP86</accession>
<comment type="similarity">
    <text evidence="1">Belongs to the scytalone dehydratase family.</text>
</comment>
<evidence type="ECO:0000313" key="5">
    <source>
        <dbReference type="Proteomes" id="UP001610444"/>
    </source>
</evidence>
<keyword evidence="2" id="KW-0456">Lyase</keyword>
<dbReference type="Gene3D" id="3.10.450.50">
    <property type="match status" value="1"/>
</dbReference>
<dbReference type="EMBL" id="JBFXLR010000056">
    <property type="protein sequence ID" value="KAL2841592.1"/>
    <property type="molecule type" value="Genomic_DNA"/>
</dbReference>
<gene>
    <name evidence="4" type="ORF">BJX68DRAFT_271023</name>
</gene>
<dbReference type="RefSeq" id="XP_070894638.1">
    <property type="nucleotide sequence ID" value="XM_071046857.1"/>
</dbReference>
<evidence type="ECO:0000256" key="2">
    <source>
        <dbReference type="ARBA" id="ARBA00023239"/>
    </source>
</evidence>
<evidence type="ECO:0000313" key="4">
    <source>
        <dbReference type="EMBL" id="KAL2841592.1"/>
    </source>
</evidence>
<reference evidence="4 5" key="1">
    <citation type="submission" date="2024-07" db="EMBL/GenBank/DDBJ databases">
        <title>Section-level genome sequencing and comparative genomics of Aspergillus sections Usti and Cavernicolus.</title>
        <authorList>
            <consortium name="Lawrence Berkeley National Laboratory"/>
            <person name="Nybo J.L."/>
            <person name="Vesth T.C."/>
            <person name="Theobald S."/>
            <person name="Frisvad J.C."/>
            <person name="Larsen T.O."/>
            <person name="Kjaerboelling I."/>
            <person name="Rothschild-Mancinelli K."/>
            <person name="Lyhne E.K."/>
            <person name="Kogle M.E."/>
            <person name="Barry K."/>
            <person name="Clum A."/>
            <person name="Na H."/>
            <person name="Ledsgaard L."/>
            <person name="Lin J."/>
            <person name="Lipzen A."/>
            <person name="Kuo A."/>
            <person name="Riley R."/>
            <person name="Mondo S."/>
            <person name="LaButti K."/>
            <person name="Haridas S."/>
            <person name="Pangalinan J."/>
            <person name="Salamov A.A."/>
            <person name="Simmons B.A."/>
            <person name="Magnuson J.K."/>
            <person name="Chen J."/>
            <person name="Drula E."/>
            <person name="Henrissat B."/>
            <person name="Wiebenga A."/>
            <person name="Lubbers R.J."/>
            <person name="Gomes A.C."/>
            <person name="Macurrencykelacurrency M.R."/>
            <person name="Stajich J."/>
            <person name="Grigoriev I.V."/>
            <person name="Mortensen U.H."/>
            <person name="De vries R.P."/>
            <person name="Baker S.E."/>
            <person name="Andersen M.R."/>
        </authorList>
    </citation>
    <scope>NUCLEOTIDE SEQUENCE [LARGE SCALE GENOMIC DNA]</scope>
    <source>
        <strain evidence="4 5">CBS 756.74</strain>
    </source>
</reference>
<dbReference type="SUPFAM" id="SSF54427">
    <property type="entry name" value="NTF2-like"/>
    <property type="match status" value="1"/>
</dbReference>
<organism evidence="4 5">
    <name type="scientific">Aspergillus pseudodeflectus</name>
    <dbReference type="NCBI Taxonomy" id="176178"/>
    <lineage>
        <taxon>Eukaryota</taxon>
        <taxon>Fungi</taxon>
        <taxon>Dikarya</taxon>
        <taxon>Ascomycota</taxon>
        <taxon>Pezizomycotina</taxon>
        <taxon>Eurotiomycetes</taxon>
        <taxon>Eurotiomycetidae</taxon>
        <taxon>Eurotiales</taxon>
        <taxon>Aspergillaceae</taxon>
        <taxon>Aspergillus</taxon>
        <taxon>Aspergillus subgen. Nidulantes</taxon>
    </lineage>
</organism>
<dbReference type="GeneID" id="98162021"/>
<dbReference type="InterPro" id="IPR032710">
    <property type="entry name" value="NTF2-like_dom_sf"/>
</dbReference>
<proteinExistence type="inferred from homology"/>
<keyword evidence="5" id="KW-1185">Reference proteome</keyword>